<dbReference type="HOGENOM" id="CLU_2027707_0_0_1"/>
<reference evidence="3" key="1">
    <citation type="journal article" date="2014" name="Proc. Natl. Acad. Sci. U.S.A.">
        <title>Extensive sampling of basidiomycete genomes demonstrates inadequacy of the white-rot/brown-rot paradigm for wood decay fungi.</title>
        <authorList>
            <person name="Riley R."/>
            <person name="Salamov A.A."/>
            <person name="Brown D.W."/>
            <person name="Nagy L.G."/>
            <person name="Floudas D."/>
            <person name="Held B.W."/>
            <person name="Levasseur A."/>
            <person name="Lombard V."/>
            <person name="Morin E."/>
            <person name="Otillar R."/>
            <person name="Lindquist E.A."/>
            <person name="Sun H."/>
            <person name="LaButti K.M."/>
            <person name="Schmutz J."/>
            <person name="Jabbour D."/>
            <person name="Luo H."/>
            <person name="Baker S.E."/>
            <person name="Pisabarro A.G."/>
            <person name="Walton J.D."/>
            <person name="Blanchette R.A."/>
            <person name="Henrissat B."/>
            <person name="Martin F."/>
            <person name="Cullen D."/>
            <person name="Hibbett D.S."/>
            <person name="Grigoriev I.V."/>
        </authorList>
    </citation>
    <scope>NUCLEOTIDE SEQUENCE [LARGE SCALE GENOMIC DNA]</scope>
    <source>
        <strain evidence="3">PC15</strain>
    </source>
</reference>
<accession>A0A067NPV6</accession>
<protein>
    <submittedName>
        <fullName evidence="2">Uncharacterized protein</fullName>
    </submittedName>
</protein>
<dbReference type="EMBL" id="KL198006">
    <property type="protein sequence ID" value="KDQ29949.1"/>
    <property type="molecule type" value="Genomic_DNA"/>
</dbReference>
<keyword evidence="1" id="KW-0812">Transmembrane</keyword>
<name>A0A067NPV6_PLEO1</name>
<organism evidence="2 3">
    <name type="scientific">Pleurotus ostreatus (strain PC15)</name>
    <name type="common">Oyster mushroom</name>
    <dbReference type="NCBI Taxonomy" id="1137138"/>
    <lineage>
        <taxon>Eukaryota</taxon>
        <taxon>Fungi</taxon>
        <taxon>Dikarya</taxon>
        <taxon>Basidiomycota</taxon>
        <taxon>Agaricomycotina</taxon>
        <taxon>Agaricomycetes</taxon>
        <taxon>Agaricomycetidae</taxon>
        <taxon>Agaricales</taxon>
        <taxon>Pleurotineae</taxon>
        <taxon>Pleurotaceae</taxon>
        <taxon>Pleurotus</taxon>
    </lineage>
</organism>
<keyword evidence="1" id="KW-0472">Membrane</keyword>
<evidence type="ECO:0000256" key="1">
    <source>
        <dbReference type="SAM" id="Phobius"/>
    </source>
</evidence>
<evidence type="ECO:0000313" key="2">
    <source>
        <dbReference type="EMBL" id="KDQ29949.1"/>
    </source>
</evidence>
<proteinExistence type="predicted"/>
<dbReference type="Proteomes" id="UP000027073">
    <property type="component" value="Unassembled WGS sequence"/>
</dbReference>
<dbReference type="VEuPathDB" id="FungiDB:PLEOSDRAFT_1081620"/>
<keyword evidence="1" id="KW-1133">Transmembrane helix</keyword>
<dbReference type="InParanoid" id="A0A067NPV6"/>
<gene>
    <name evidence="2" type="ORF">PLEOSDRAFT_1081620</name>
</gene>
<feature type="transmembrane region" description="Helical" evidence="1">
    <location>
        <begin position="58"/>
        <end position="77"/>
    </location>
</feature>
<sequence length="122" mass="13723">MGAETRLPLPRWHNRESVGHHTASNLTIEVLVVTSEQFDVALQYLHHVTSGWVNITDYAIALAVTHGLLFIIGYSDIITKIKRAHSSIITNCTYDCIICFGDWVKTLAKNYLSLTEKHGPME</sequence>
<evidence type="ECO:0000313" key="3">
    <source>
        <dbReference type="Proteomes" id="UP000027073"/>
    </source>
</evidence>
<dbReference type="AlphaFoldDB" id="A0A067NPV6"/>